<dbReference type="InterPro" id="IPR009057">
    <property type="entry name" value="Homeodomain-like_sf"/>
</dbReference>
<dbReference type="Gene3D" id="1.10.10.60">
    <property type="entry name" value="Homeodomain-like"/>
    <property type="match status" value="1"/>
</dbReference>
<dbReference type="EMBL" id="GL983209">
    <property type="protein sequence ID" value="EGR34073.1"/>
    <property type="molecule type" value="Genomic_DNA"/>
</dbReference>
<dbReference type="Pfam" id="PF00249">
    <property type="entry name" value="Myb_DNA-binding"/>
    <property type="match status" value="1"/>
</dbReference>
<dbReference type="Proteomes" id="UP000008983">
    <property type="component" value="Unassembled WGS sequence"/>
</dbReference>
<evidence type="ECO:0000313" key="3">
    <source>
        <dbReference type="EMBL" id="EGR34073.1"/>
    </source>
</evidence>
<feature type="domain" description="SANT" evidence="2">
    <location>
        <begin position="33"/>
        <end position="86"/>
    </location>
</feature>
<protein>
    <submittedName>
        <fullName evidence="3">Transcriptional adapter 2, putative</fullName>
    </submittedName>
</protein>
<proteinExistence type="predicted"/>
<dbReference type="InParanoid" id="G0QL17"/>
<dbReference type="GO" id="GO:0005634">
    <property type="term" value="C:nucleus"/>
    <property type="evidence" value="ECO:0007669"/>
    <property type="project" value="TreeGrafter"/>
</dbReference>
<dbReference type="AlphaFoldDB" id="G0QL17"/>
<reference evidence="3 4" key="1">
    <citation type="submission" date="2011-07" db="EMBL/GenBank/DDBJ databases">
        <authorList>
            <person name="Coyne R."/>
            <person name="Brami D."/>
            <person name="Johnson J."/>
            <person name="Hostetler J."/>
            <person name="Hannick L."/>
            <person name="Clark T."/>
            <person name="Cassidy-Hanley D."/>
            <person name="Inman J."/>
        </authorList>
    </citation>
    <scope>NUCLEOTIDE SEQUENCE [LARGE SCALE GENOMIC DNA]</scope>
    <source>
        <strain evidence="3 4">G5</strain>
    </source>
</reference>
<name>G0QL17_ICHMU</name>
<accession>G0QL17</accession>
<dbReference type="GO" id="GO:0006338">
    <property type="term" value="P:chromatin remodeling"/>
    <property type="evidence" value="ECO:0007669"/>
    <property type="project" value="TreeGrafter"/>
</dbReference>
<dbReference type="STRING" id="857967.G0QL17"/>
<dbReference type="SUPFAM" id="SSF46689">
    <property type="entry name" value="Homeodomain-like"/>
    <property type="match status" value="1"/>
</dbReference>
<sequence length="108" mass="12771">MDICVNCFSDGVQSGEHKITDDYNIINKLNYPLITEDWSCEEELLLFEGLERFGFGNWADLSDHIGSDKTKDEIEKHYEQYHLDQQNKQFYPKYGIKVLVQKKKLKIH</sequence>
<dbReference type="eggNOG" id="KOG0457">
    <property type="taxonomic scope" value="Eukaryota"/>
</dbReference>
<dbReference type="PANTHER" id="PTHR12374:SF20">
    <property type="entry name" value="TRANSCRIPTIONAL ADAPTER 2-ALPHA"/>
    <property type="match status" value="1"/>
</dbReference>
<dbReference type="SMART" id="SM00717">
    <property type="entry name" value="SANT"/>
    <property type="match status" value="1"/>
</dbReference>
<dbReference type="OrthoDB" id="433979at2759"/>
<dbReference type="InterPro" id="IPR017884">
    <property type="entry name" value="SANT_dom"/>
</dbReference>
<evidence type="ECO:0000259" key="2">
    <source>
        <dbReference type="PROSITE" id="PS51293"/>
    </source>
</evidence>
<dbReference type="PROSITE" id="PS51293">
    <property type="entry name" value="SANT"/>
    <property type="match status" value="1"/>
</dbReference>
<keyword evidence="4" id="KW-1185">Reference proteome</keyword>
<dbReference type="PANTHER" id="PTHR12374">
    <property type="entry name" value="TRANSCRIPTIONAL ADAPTOR 2 ADA2 -RELATED"/>
    <property type="match status" value="1"/>
</dbReference>
<organism evidence="3 4">
    <name type="scientific">Ichthyophthirius multifiliis</name>
    <name type="common">White spot disease agent</name>
    <name type="synonym">Ich</name>
    <dbReference type="NCBI Taxonomy" id="5932"/>
    <lineage>
        <taxon>Eukaryota</taxon>
        <taxon>Sar</taxon>
        <taxon>Alveolata</taxon>
        <taxon>Ciliophora</taxon>
        <taxon>Intramacronucleata</taxon>
        <taxon>Oligohymenophorea</taxon>
        <taxon>Hymenostomatida</taxon>
        <taxon>Ophryoglenina</taxon>
        <taxon>Ichthyophthirius</taxon>
    </lineage>
</organism>
<evidence type="ECO:0000313" key="4">
    <source>
        <dbReference type="Proteomes" id="UP000008983"/>
    </source>
</evidence>
<dbReference type="GeneID" id="14910271"/>
<dbReference type="RefSeq" id="XP_004039377.1">
    <property type="nucleotide sequence ID" value="XM_004039329.1"/>
</dbReference>
<evidence type="ECO:0000259" key="1">
    <source>
        <dbReference type="PROSITE" id="PS50090"/>
    </source>
</evidence>
<dbReference type="GO" id="GO:0003682">
    <property type="term" value="F:chromatin binding"/>
    <property type="evidence" value="ECO:0007669"/>
    <property type="project" value="TreeGrafter"/>
</dbReference>
<gene>
    <name evidence="3" type="ORF">IMG5_024440</name>
</gene>
<dbReference type="InterPro" id="IPR001005">
    <property type="entry name" value="SANT/Myb"/>
</dbReference>
<feature type="domain" description="Myb-like" evidence="1">
    <location>
        <begin position="38"/>
        <end position="82"/>
    </location>
</feature>
<dbReference type="GO" id="GO:0003713">
    <property type="term" value="F:transcription coactivator activity"/>
    <property type="evidence" value="ECO:0007669"/>
    <property type="project" value="TreeGrafter"/>
</dbReference>
<dbReference type="GO" id="GO:0006357">
    <property type="term" value="P:regulation of transcription by RNA polymerase II"/>
    <property type="evidence" value="ECO:0007669"/>
    <property type="project" value="TreeGrafter"/>
</dbReference>
<dbReference type="PROSITE" id="PS50090">
    <property type="entry name" value="MYB_LIKE"/>
    <property type="match status" value="1"/>
</dbReference>